<keyword evidence="4" id="KW-1185">Reference proteome</keyword>
<dbReference type="RefSeq" id="WP_094636869.1">
    <property type="nucleotide sequence ID" value="NZ_CP062938.1"/>
</dbReference>
<evidence type="ECO:0000313" key="3">
    <source>
        <dbReference type="Proteomes" id="UP000216057"/>
    </source>
</evidence>
<dbReference type="SUPFAM" id="SSF50370">
    <property type="entry name" value="Ricin B-like lectins"/>
    <property type="match status" value="1"/>
</dbReference>
<evidence type="ECO:0000313" key="1">
    <source>
        <dbReference type="EMBL" id="OZG68284.1"/>
    </source>
</evidence>
<organism evidence="1 3">
    <name type="scientific">Bifidobacterium eulemuris</name>
    <dbReference type="NCBI Taxonomy" id="1765219"/>
    <lineage>
        <taxon>Bacteria</taxon>
        <taxon>Bacillati</taxon>
        <taxon>Actinomycetota</taxon>
        <taxon>Actinomycetes</taxon>
        <taxon>Bifidobacteriales</taxon>
        <taxon>Bifidobacteriaceae</taxon>
        <taxon>Bifidobacterium</taxon>
    </lineage>
</organism>
<dbReference type="OrthoDB" id="287365at2"/>
<protein>
    <submittedName>
        <fullName evidence="2">RICIN domain-containing protein</fullName>
    </submittedName>
</protein>
<reference evidence="2 4" key="2">
    <citation type="submission" date="2020-10" db="EMBL/GenBank/DDBJ databases">
        <title>Genome sequencing of Bifidobacterium eulemuris_DSMZ_100216.</title>
        <authorList>
            <person name="Kim J."/>
        </authorList>
    </citation>
    <scope>NUCLEOTIDE SEQUENCE [LARGE SCALE GENOMIC DNA]</scope>
    <source>
        <strain evidence="2 4">DSM 100216</strain>
    </source>
</reference>
<dbReference type="Proteomes" id="UP000593943">
    <property type="component" value="Chromosome"/>
</dbReference>
<dbReference type="InterPro" id="IPR035992">
    <property type="entry name" value="Ricin_B-like_lectins"/>
</dbReference>
<reference evidence="1 3" key="1">
    <citation type="journal article" date="2017" name="BMC Genomics">
        <title>Comparative genomic and phylogenomic analyses of the Bifidobacteriaceae family.</title>
        <authorList>
            <person name="Lugli G.A."/>
            <person name="Milani C."/>
            <person name="Turroni F."/>
            <person name="Duranti S."/>
            <person name="Mancabelli L."/>
            <person name="Mangifesta M."/>
            <person name="Ferrario C."/>
            <person name="Modesto M."/>
            <person name="Mattarelli P."/>
            <person name="Jiri K."/>
            <person name="van Sinderen D."/>
            <person name="Ventura M."/>
        </authorList>
    </citation>
    <scope>NUCLEOTIDE SEQUENCE [LARGE SCALE GENOMIC DNA]</scope>
    <source>
        <strain evidence="1 3">DSM 100216</strain>
    </source>
</reference>
<dbReference type="AlphaFoldDB" id="A0A261GA48"/>
<sequence length="169" mass="18098">MVSDMDVARAGRLLAEELDDENVEVPVVSLGTVTAVSNARCTVSVQGGSLEDIPMTTACLGVRVGSRVVVETSRRISVVTGVIGSLANIGQLIWLQDGVTPESVGYHGTWAIAYVNIVSAYDPGYAIDIESAVLSSGQNIQLYEFNNTAAQQWCLRVGDHTYHAWIRTA</sequence>
<dbReference type="KEGG" id="beu:BE0216_03690"/>
<dbReference type="Proteomes" id="UP000216057">
    <property type="component" value="Unassembled WGS sequence"/>
</dbReference>
<evidence type="ECO:0000313" key="4">
    <source>
        <dbReference type="Proteomes" id="UP000593943"/>
    </source>
</evidence>
<accession>A0A261GA48</accession>
<proteinExistence type="predicted"/>
<name>A0A261GA48_9BIFI</name>
<evidence type="ECO:0000313" key="2">
    <source>
        <dbReference type="EMBL" id="QOL31662.1"/>
    </source>
</evidence>
<dbReference type="Gene3D" id="2.80.10.50">
    <property type="match status" value="1"/>
</dbReference>
<dbReference type="EMBL" id="MWWZ01000006">
    <property type="protein sequence ID" value="OZG68284.1"/>
    <property type="molecule type" value="Genomic_DNA"/>
</dbReference>
<gene>
    <name evidence="2" type="ORF">BE0216_03690</name>
    <name evidence="1" type="ORF">BEUL_1297</name>
</gene>
<dbReference type="EMBL" id="CP062938">
    <property type="protein sequence ID" value="QOL31662.1"/>
    <property type="molecule type" value="Genomic_DNA"/>
</dbReference>